<protein>
    <submittedName>
        <fullName evidence="1">Uncharacterized protein</fullName>
    </submittedName>
</protein>
<dbReference type="InParanoid" id="A0A165CG50"/>
<name>A0A165CG50_EXIGL</name>
<dbReference type="AlphaFoldDB" id="A0A165CG50"/>
<dbReference type="EMBL" id="KV426327">
    <property type="protein sequence ID" value="KZV82391.1"/>
    <property type="molecule type" value="Genomic_DNA"/>
</dbReference>
<evidence type="ECO:0000313" key="2">
    <source>
        <dbReference type="Proteomes" id="UP000077266"/>
    </source>
</evidence>
<gene>
    <name evidence="1" type="ORF">EXIGLDRAFT_843777</name>
</gene>
<proteinExistence type="predicted"/>
<sequence length="65" mass="6999">MSLRAAAVHGLVPDFLEAVKTVPASAPLDDRIIQLMSAVEHSSMYDLVTTFDDVFAPTPVNERAA</sequence>
<feature type="non-terminal residue" evidence="1">
    <location>
        <position position="65"/>
    </location>
</feature>
<keyword evidence="2" id="KW-1185">Reference proteome</keyword>
<dbReference type="Proteomes" id="UP000077266">
    <property type="component" value="Unassembled WGS sequence"/>
</dbReference>
<accession>A0A165CG50</accession>
<organism evidence="1 2">
    <name type="scientific">Exidia glandulosa HHB12029</name>
    <dbReference type="NCBI Taxonomy" id="1314781"/>
    <lineage>
        <taxon>Eukaryota</taxon>
        <taxon>Fungi</taxon>
        <taxon>Dikarya</taxon>
        <taxon>Basidiomycota</taxon>
        <taxon>Agaricomycotina</taxon>
        <taxon>Agaricomycetes</taxon>
        <taxon>Auriculariales</taxon>
        <taxon>Exidiaceae</taxon>
        <taxon>Exidia</taxon>
    </lineage>
</organism>
<reference evidence="1 2" key="1">
    <citation type="journal article" date="2016" name="Mol. Biol. Evol.">
        <title>Comparative Genomics of Early-Diverging Mushroom-Forming Fungi Provides Insights into the Origins of Lignocellulose Decay Capabilities.</title>
        <authorList>
            <person name="Nagy L.G."/>
            <person name="Riley R."/>
            <person name="Tritt A."/>
            <person name="Adam C."/>
            <person name="Daum C."/>
            <person name="Floudas D."/>
            <person name="Sun H."/>
            <person name="Yadav J.S."/>
            <person name="Pangilinan J."/>
            <person name="Larsson K.H."/>
            <person name="Matsuura K."/>
            <person name="Barry K."/>
            <person name="Labutti K."/>
            <person name="Kuo R."/>
            <person name="Ohm R.A."/>
            <person name="Bhattacharya S.S."/>
            <person name="Shirouzu T."/>
            <person name="Yoshinaga Y."/>
            <person name="Martin F.M."/>
            <person name="Grigoriev I.V."/>
            <person name="Hibbett D.S."/>
        </authorList>
    </citation>
    <scope>NUCLEOTIDE SEQUENCE [LARGE SCALE GENOMIC DNA]</scope>
    <source>
        <strain evidence="1 2">HHB12029</strain>
    </source>
</reference>
<evidence type="ECO:0000313" key="1">
    <source>
        <dbReference type="EMBL" id="KZV82391.1"/>
    </source>
</evidence>